<evidence type="ECO:0000256" key="3">
    <source>
        <dbReference type="ARBA" id="ARBA00023002"/>
    </source>
</evidence>
<sequence length="188" mass="21287">MVAISNKLALGAGCYWGTEKFIVKDFQKKFPGSVKDAKVGFMSPDPNAMANPSYRQVCSGTTGHVEVLWVELNDPSTTFEPLIRFFFQFHDPTTKDRQGNDTGSQYGSAIFCEDDAQKAIAQKVKAEVQQLLDAGKINSYAKKQVETIVVDMNPFYPAHEEHQQYLEKNPSGYCNHYYRFKEWPIALN</sequence>
<dbReference type="OrthoDB" id="77405at2759"/>
<protein>
    <recommendedName>
        <fullName evidence="2">peptide-methionine (S)-S-oxide reductase</fullName>
        <ecNumber evidence="2">1.8.4.11</ecNumber>
    </recommendedName>
    <alternativeName>
        <fullName evidence="4">Peptide-methionine (S)-S-oxide reductase</fullName>
    </alternativeName>
</protein>
<dbReference type="Gene3D" id="3.30.1060.10">
    <property type="entry name" value="Peptide methionine sulphoxide reductase MsrA"/>
    <property type="match status" value="1"/>
</dbReference>
<feature type="domain" description="Peptide methionine sulphoxide reductase MsrA" evidence="5">
    <location>
        <begin position="8"/>
        <end position="175"/>
    </location>
</feature>
<dbReference type="EC" id="1.8.4.11" evidence="2"/>
<reference evidence="6 7" key="1">
    <citation type="journal article" date="2015" name="Plant Cell">
        <title>Oil accumulation by the oleaginous diatom Fistulifera solaris as revealed by the genome and transcriptome.</title>
        <authorList>
            <person name="Tanaka T."/>
            <person name="Maeda Y."/>
            <person name="Veluchamy A."/>
            <person name="Tanaka M."/>
            <person name="Abida H."/>
            <person name="Marechal E."/>
            <person name="Bowler C."/>
            <person name="Muto M."/>
            <person name="Sunaga Y."/>
            <person name="Tanaka M."/>
            <person name="Yoshino T."/>
            <person name="Taniguchi T."/>
            <person name="Fukuda Y."/>
            <person name="Nemoto M."/>
            <person name="Matsumoto M."/>
            <person name="Wong P.S."/>
            <person name="Aburatani S."/>
            <person name="Fujibuchi W."/>
        </authorList>
    </citation>
    <scope>NUCLEOTIDE SEQUENCE [LARGE SCALE GENOMIC DNA]</scope>
    <source>
        <strain evidence="6 7">JPCC DA0580</strain>
    </source>
</reference>
<gene>
    <name evidence="6" type="ORF">FisN_3Lh532</name>
</gene>
<evidence type="ECO:0000256" key="2">
    <source>
        <dbReference type="ARBA" id="ARBA00012502"/>
    </source>
</evidence>
<evidence type="ECO:0000256" key="1">
    <source>
        <dbReference type="ARBA" id="ARBA00005591"/>
    </source>
</evidence>
<keyword evidence="7" id="KW-1185">Reference proteome</keyword>
<keyword evidence="3 6" id="KW-0560">Oxidoreductase</keyword>
<dbReference type="Proteomes" id="UP000198406">
    <property type="component" value="Unassembled WGS sequence"/>
</dbReference>
<proteinExistence type="inferred from homology"/>
<dbReference type="SUPFAM" id="SSF55068">
    <property type="entry name" value="Peptide methionine sulfoxide reductase"/>
    <property type="match status" value="1"/>
</dbReference>
<evidence type="ECO:0000256" key="4">
    <source>
        <dbReference type="ARBA" id="ARBA00030643"/>
    </source>
</evidence>
<dbReference type="NCBIfam" id="TIGR00401">
    <property type="entry name" value="msrA"/>
    <property type="match status" value="1"/>
</dbReference>
<dbReference type="GO" id="GO:0008113">
    <property type="term" value="F:peptide-methionine (S)-S-oxide reductase activity"/>
    <property type="evidence" value="ECO:0007669"/>
    <property type="project" value="UniProtKB-EC"/>
</dbReference>
<evidence type="ECO:0000313" key="6">
    <source>
        <dbReference type="EMBL" id="GAX10325.1"/>
    </source>
</evidence>
<dbReference type="EMBL" id="BDSP01000016">
    <property type="protein sequence ID" value="GAX10325.1"/>
    <property type="molecule type" value="Genomic_DNA"/>
</dbReference>
<dbReference type="InterPro" id="IPR036509">
    <property type="entry name" value="Met_Sox_Rdtase_MsrA_sf"/>
</dbReference>
<dbReference type="PANTHER" id="PTHR43774">
    <property type="entry name" value="PEPTIDE METHIONINE SULFOXIDE REDUCTASE"/>
    <property type="match status" value="1"/>
</dbReference>
<dbReference type="InterPro" id="IPR002569">
    <property type="entry name" value="Met_Sox_Rdtase_MsrA_dom"/>
</dbReference>
<comment type="similarity">
    <text evidence="1">Belongs to the MsrA Met sulfoxide reductase family.</text>
</comment>
<evidence type="ECO:0000259" key="5">
    <source>
        <dbReference type="Pfam" id="PF01625"/>
    </source>
</evidence>
<organism evidence="6 7">
    <name type="scientific">Fistulifera solaris</name>
    <name type="common">Oleaginous diatom</name>
    <dbReference type="NCBI Taxonomy" id="1519565"/>
    <lineage>
        <taxon>Eukaryota</taxon>
        <taxon>Sar</taxon>
        <taxon>Stramenopiles</taxon>
        <taxon>Ochrophyta</taxon>
        <taxon>Bacillariophyta</taxon>
        <taxon>Bacillariophyceae</taxon>
        <taxon>Bacillariophycidae</taxon>
        <taxon>Naviculales</taxon>
        <taxon>Naviculaceae</taxon>
        <taxon>Fistulifera</taxon>
    </lineage>
</organism>
<dbReference type="HAMAP" id="MF_01401">
    <property type="entry name" value="MsrA"/>
    <property type="match status" value="1"/>
</dbReference>
<dbReference type="PANTHER" id="PTHR43774:SF1">
    <property type="entry name" value="PEPTIDE METHIONINE SULFOXIDE REDUCTASE MSRA 2"/>
    <property type="match status" value="1"/>
</dbReference>
<dbReference type="InParanoid" id="A0A1Z5J8L4"/>
<name>A0A1Z5J8L4_FISSO</name>
<accession>A0A1Z5J8L4</accession>
<dbReference type="Pfam" id="PF01625">
    <property type="entry name" value="PMSR"/>
    <property type="match status" value="1"/>
</dbReference>
<evidence type="ECO:0000313" key="7">
    <source>
        <dbReference type="Proteomes" id="UP000198406"/>
    </source>
</evidence>
<dbReference type="AlphaFoldDB" id="A0A1Z5J8L4"/>
<comment type="caution">
    <text evidence="6">The sequence shown here is derived from an EMBL/GenBank/DDBJ whole genome shotgun (WGS) entry which is preliminary data.</text>
</comment>